<evidence type="ECO:0000313" key="3">
    <source>
        <dbReference type="Proteomes" id="UP000290289"/>
    </source>
</evidence>
<evidence type="ECO:0008006" key="4">
    <source>
        <dbReference type="Google" id="ProtNLM"/>
    </source>
</evidence>
<keyword evidence="1" id="KW-0472">Membrane</keyword>
<dbReference type="Proteomes" id="UP000290289">
    <property type="component" value="Chromosome 4"/>
</dbReference>
<name>A0A498K0D8_MALDO</name>
<keyword evidence="1" id="KW-1133">Transmembrane helix</keyword>
<sequence>MTANIAWLKKFRLRQRRKNTKLTDLPFDILVNILKRLPVKSLSMCHWQQHLFNLVVAVSFRQKDNMWLLPFLDCFVLLLQSIFSLFLCLPFLLQLMPIYRHIIRALELYVGGDRGHVFIHFLLTSFTDSTFFCCRKWGAPVLHATSPFFHPICTGSFFFFICYIFLLFNTWISQQFVFCNLFCFKVENCENPYCILFDPFKGEVIPLSVGDVQVPEEHCIYDKYGMGFDDLTSTHKVIRVSADI</sequence>
<protein>
    <recommendedName>
        <fullName evidence="4">F-box domain-containing protein</fullName>
    </recommendedName>
</protein>
<dbReference type="InterPro" id="IPR036047">
    <property type="entry name" value="F-box-like_dom_sf"/>
</dbReference>
<dbReference type="SUPFAM" id="SSF81383">
    <property type="entry name" value="F-box domain"/>
    <property type="match status" value="1"/>
</dbReference>
<evidence type="ECO:0000313" key="2">
    <source>
        <dbReference type="EMBL" id="RXI01629.1"/>
    </source>
</evidence>
<evidence type="ECO:0000256" key="1">
    <source>
        <dbReference type="SAM" id="Phobius"/>
    </source>
</evidence>
<feature type="transmembrane region" description="Helical" evidence="1">
    <location>
        <begin position="67"/>
        <end position="93"/>
    </location>
</feature>
<keyword evidence="3" id="KW-1185">Reference proteome</keyword>
<feature type="transmembrane region" description="Helical" evidence="1">
    <location>
        <begin position="148"/>
        <end position="168"/>
    </location>
</feature>
<dbReference type="AlphaFoldDB" id="A0A498K0D8"/>
<reference evidence="2 3" key="1">
    <citation type="submission" date="2018-10" db="EMBL/GenBank/DDBJ databases">
        <title>A high-quality apple genome assembly.</title>
        <authorList>
            <person name="Hu J."/>
        </authorList>
    </citation>
    <scope>NUCLEOTIDE SEQUENCE [LARGE SCALE GENOMIC DNA]</scope>
    <source>
        <strain evidence="3">cv. HFTH1</strain>
        <tissue evidence="2">Young leaf</tissue>
    </source>
</reference>
<accession>A0A498K0D8</accession>
<comment type="caution">
    <text evidence="2">The sequence shown here is derived from an EMBL/GenBank/DDBJ whole genome shotgun (WGS) entry which is preliminary data.</text>
</comment>
<organism evidence="2 3">
    <name type="scientific">Malus domestica</name>
    <name type="common">Apple</name>
    <name type="synonym">Pyrus malus</name>
    <dbReference type="NCBI Taxonomy" id="3750"/>
    <lineage>
        <taxon>Eukaryota</taxon>
        <taxon>Viridiplantae</taxon>
        <taxon>Streptophyta</taxon>
        <taxon>Embryophyta</taxon>
        <taxon>Tracheophyta</taxon>
        <taxon>Spermatophyta</taxon>
        <taxon>Magnoliopsida</taxon>
        <taxon>eudicotyledons</taxon>
        <taxon>Gunneridae</taxon>
        <taxon>Pentapetalae</taxon>
        <taxon>rosids</taxon>
        <taxon>fabids</taxon>
        <taxon>Rosales</taxon>
        <taxon>Rosaceae</taxon>
        <taxon>Amygdaloideae</taxon>
        <taxon>Maleae</taxon>
        <taxon>Malus</taxon>
    </lineage>
</organism>
<keyword evidence="1" id="KW-0812">Transmembrane</keyword>
<proteinExistence type="predicted"/>
<gene>
    <name evidence="2" type="ORF">DVH24_014978</name>
</gene>
<dbReference type="EMBL" id="RDQH01000330">
    <property type="protein sequence ID" value="RXI01629.1"/>
    <property type="molecule type" value="Genomic_DNA"/>
</dbReference>